<dbReference type="EMBL" id="QBMN01000176">
    <property type="protein sequence ID" value="PZO35239.1"/>
    <property type="molecule type" value="Genomic_DNA"/>
</dbReference>
<feature type="domain" description="Soluble ligand binding" evidence="4">
    <location>
        <begin position="159"/>
        <end position="207"/>
    </location>
</feature>
<feature type="region of interest" description="Disordered" evidence="2">
    <location>
        <begin position="40"/>
        <end position="76"/>
    </location>
</feature>
<evidence type="ECO:0000259" key="3">
    <source>
        <dbReference type="Pfam" id="PF02563"/>
    </source>
</evidence>
<evidence type="ECO:0000256" key="1">
    <source>
        <dbReference type="ARBA" id="ARBA00022729"/>
    </source>
</evidence>
<proteinExistence type="predicted"/>
<feature type="compositionally biased region" description="Basic and acidic residues" evidence="2">
    <location>
        <begin position="46"/>
        <end position="56"/>
    </location>
</feature>
<dbReference type="PANTHER" id="PTHR33619">
    <property type="entry name" value="POLYSACCHARIDE EXPORT PROTEIN GFCE-RELATED"/>
    <property type="match status" value="1"/>
</dbReference>
<sequence>MGLAGSIFPGCWGATARPLAVWGSLLTLGLIAPLAQAQAPLPLDSPPREQPREQPRDQSPGQIPRPTPGLAPAAPSTAFDDYRLGPGDGIFIGVQRFPDLSFPATLDIQGNIVVPLAGTLSLTGLTLDQARDTIYDLYNQYVVEPDVSLILTTQRPVEVTILGEVPRPGLYPLQAPQLAVALLSAGGSTTLADLRLVQVDRPLAGGAPLSRTVDLFTPLLQGEPIPQVRLQDGDVVTVPRLAPEAVESYDRDLVATSTLARPEITVRVLNRATGGRGTEARFGSLNLRNGSRFLDALAAAGVNPDLAAYNRIAVLRFNPETGAADQIMVNATAAVSGDPSQNIPLQENDILVVDRNLLARVSYALNIFTQPFRDVLGFLLFFESLSNAADSLFRP</sequence>
<feature type="domain" description="Polysaccharide export protein N-terminal" evidence="3">
    <location>
        <begin position="80"/>
        <end position="151"/>
    </location>
</feature>
<evidence type="ECO:0000313" key="5">
    <source>
        <dbReference type="EMBL" id="PZO35239.1"/>
    </source>
</evidence>
<comment type="caution">
    <text evidence="5">The sequence shown here is derived from an EMBL/GenBank/DDBJ whole genome shotgun (WGS) entry which is preliminary data.</text>
</comment>
<dbReference type="Gene3D" id="3.30.1950.10">
    <property type="entry name" value="wza like domain"/>
    <property type="match status" value="1"/>
</dbReference>
<dbReference type="InterPro" id="IPR003715">
    <property type="entry name" value="Poly_export_N"/>
</dbReference>
<evidence type="ECO:0000313" key="6">
    <source>
        <dbReference type="Proteomes" id="UP000249081"/>
    </source>
</evidence>
<reference evidence="6" key="1">
    <citation type="submission" date="2018-04" db="EMBL/GenBank/DDBJ databases">
        <authorList>
            <person name="Cornet L."/>
        </authorList>
    </citation>
    <scope>NUCLEOTIDE SEQUENCE [LARGE SCALE GENOMIC DNA]</scope>
</reference>
<gene>
    <name evidence="5" type="ORF">DCF17_19015</name>
</gene>
<organism evidence="5 6">
    <name type="scientific">Shackletoniella antarctica</name>
    <dbReference type="NCBI Taxonomy" id="268115"/>
    <lineage>
        <taxon>Bacteria</taxon>
        <taxon>Bacillati</taxon>
        <taxon>Cyanobacteriota</taxon>
        <taxon>Cyanophyceae</taxon>
        <taxon>Oculatellales</taxon>
        <taxon>Oculatellaceae</taxon>
        <taxon>Shackletoniella</taxon>
    </lineage>
</organism>
<dbReference type="Pfam" id="PF10531">
    <property type="entry name" value="SLBB"/>
    <property type="match status" value="1"/>
</dbReference>
<protein>
    <submittedName>
        <fullName evidence="5">Polysaccharide transporter</fullName>
    </submittedName>
</protein>
<dbReference type="Proteomes" id="UP000249081">
    <property type="component" value="Unassembled WGS sequence"/>
</dbReference>
<reference evidence="5 6" key="2">
    <citation type="submission" date="2018-06" db="EMBL/GenBank/DDBJ databases">
        <title>Metagenomic assembly of (sub)arctic Cyanobacteria and their associated microbiome from non-axenic cultures.</title>
        <authorList>
            <person name="Baurain D."/>
        </authorList>
    </citation>
    <scope>NUCLEOTIDE SEQUENCE [LARGE SCALE GENOMIC DNA]</scope>
    <source>
        <strain evidence="5">ULC041bin1</strain>
    </source>
</reference>
<evidence type="ECO:0000259" key="4">
    <source>
        <dbReference type="Pfam" id="PF10531"/>
    </source>
</evidence>
<accession>A0A2W4VZP5</accession>
<dbReference type="InterPro" id="IPR019554">
    <property type="entry name" value="Soluble_ligand-bd"/>
</dbReference>
<dbReference type="Gene3D" id="3.10.560.10">
    <property type="entry name" value="Outer membrane lipoprotein wza domain like"/>
    <property type="match status" value="2"/>
</dbReference>
<dbReference type="AlphaFoldDB" id="A0A2W4VZP5"/>
<dbReference type="PANTHER" id="PTHR33619:SF3">
    <property type="entry name" value="POLYSACCHARIDE EXPORT PROTEIN GFCE-RELATED"/>
    <property type="match status" value="1"/>
</dbReference>
<keyword evidence="1" id="KW-0732">Signal</keyword>
<name>A0A2W4VZP5_9CYAN</name>
<evidence type="ECO:0000256" key="2">
    <source>
        <dbReference type="SAM" id="MobiDB-lite"/>
    </source>
</evidence>
<dbReference type="GO" id="GO:0015159">
    <property type="term" value="F:polysaccharide transmembrane transporter activity"/>
    <property type="evidence" value="ECO:0007669"/>
    <property type="project" value="InterPro"/>
</dbReference>
<dbReference type="Pfam" id="PF02563">
    <property type="entry name" value="Poly_export"/>
    <property type="match status" value="1"/>
</dbReference>
<dbReference type="InterPro" id="IPR049712">
    <property type="entry name" value="Poly_export"/>
</dbReference>